<proteinExistence type="predicted"/>
<gene>
    <name evidence="3" type="ORF">M153_100074148</name>
</gene>
<reference evidence="3 4" key="1">
    <citation type="submission" date="2015-07" db="EMBL/GenBank/DDBJ databases">
        <title>The genome of Pseudoloma neurophilia, a relevant intracellular parasite of the zebrafish.</title>
        <authorList>
            <person name="Ndikumana S."/>
            <person name="Pelin A."/>
            <person name="Sanders J."/>
            <person name="Corradi N."/>
        </authorList>
    </citation>
    <scope>NUCLEOTIDE SEQUENCE [LARGE SCALE GENOMIC DNA]</scope>
    <source>
        <strain evidence="3 4">MK1</strain>
    </source>
</reference>
<keyword evidence="1" id="KW-1133">Transmembrane helix</keyword>
<keyword evidence="1" id="KW-0472">Membrane</keyword>
<dbReference type="Proteomes" id="UP000051530">
    <property type="component" value="Unassembled WGS sequence"/>
</dbReference>
<keyword evidence="1" id="KW-0812">Transmembrane</keyword>
<dbReference type="AlphaFoldDB" id="A0A0R0M8X0"/>
<keyword evidence="4" id="KW-1185">Reference proteome</keyword>
<keyword evidence="2" id="KW-0732">Signal</keyword>
<dbReference type="VEuPathDB" id="MicrosporidiaDB:M153_100074148"/>
<feature type="signal peptide" evidence="2">
    <location>
        <begin position="1"/>
        <end position="18"/>
    </location>
</feature>
<evidence type="ECO:0000256" key="2">
    <source>
        <dbReference type="SAM" id="SignalP"/>
    </source>
</evidence>
<accession>A0A0R0M8X0</accession>
<evidence type="ECO:0000313" key="4">
    <source>
        <dbReference type="Proteomes" id="UP000051530"/>
    </source>
</evidence>
<comment type="caution">
    <text evidence="3">The sequence shown here is derived from an EMBL/GenBank/DDBJ whole genome shotgun (WGS) entry which is preliminary data.</text>
</comment>
<sequence>MFVFNFLLFFLTFNTTEILKNNQNKKSNYKIHLNERSSELKSAITQKLFDLRPSNSRIRIESKQTGAHIVKYRLPKEASPCLEDIKVTHRYHYDQNVIFFYLNGPSVIEFTILKQLQPVFYLMANIDMGLLLFEPEIVQNDDINDLSTGNTVSELRDCIYLSDVSFPFVSFVVITITTFFFLQYQVTQFFAEEENK</sequence>
<evidence type="ECO:0000313" key="3">
    <source>
        <dbReference type="EMBL" id="KRH95312.1"/>
    </source>
</evidence>
<dbReference type="EMBL" id="LGUB01000001">
    <property type="protein sequence ID" value="KRH95312.1"/>
    <property type="molecule type" value="Genomic_DNA"/>
</dbReference>
<organism evidence="3 4">
    <name type="scientific">Pseudoloma neurophilia</name>
    <dbReference type="NCBI Taxonomy" id="146866"/>
    <lineage>
        <taxon>Eukaryota</taxon>
        <taxon>Fungi</taxon>
        <taxon>Fungi incertae sedis</taxon>
        <taxon>Microsporidia</taxon>
        <taxon>Pseudoloma</taxon>
    </lineage>
</organism>
<name>A0A0R0M8X0_9MICR</name>
<feature type="transmembrane region" description="Helical" evidence="1">
    <location>
        <begin position="164"/>
        <end position="182"/>
    </location>
</feature>
<evidence type="ECO:0000256" key="1">
    <source>
        <dbReference type="SAM" id="Phobius"/>
    </source>
</evidence>
<feature type="chain" id="PRO_5006399188" evidence="2">
    <location>
        <begin position="19"/>
        <end position="196"/>
    </location>
</feature>
<protein>
    <submittedName>
        <fullName evidence="3">Uncharacterized protein</fullName>
    </submittedName>
</protein>